<dbReference type="GO" id="GO:0033615">
    <property type="term" value="P:mitochondrial proton-transporting ATP synthase complex assembly"/>
    <property type="evidence" value="ECO:0007669"/>
    <property type="project" value="InterPro"/>
</dbReference>
<organism evidence="1 2">
    <name type="scientific">Saccharomycodes ludwigii</name>
    <dbReference type="NCBI Taxonomy" id="36035"/>
    <lineage>
        <taxon>Eukaryota</taxon>
        <taxon>Fungi</taxon>
        <taxon>Dikarya</taxon>
        <taxon>Ascomycota</taxon>
        <taxon>Saccharomycotina</taxon>
        <taxon>Saccharomycetes</taxon>
        <taxon>Saccharomycodales</taxon>
        <taxon>Saccharomycodaceae</taxon>
        <taxon>Saccharomycodes</taxon>
    </lineage>
</organism>
<dbReference type="GO" id="GO:0005759">
    <property type="term" value="C:mitochondrial matrix"/>
    <property type="evidence" value="ECO:0007669"/>
    <property type="project" value="TreeGrafter"/>
</dbReference>
<dbReference type="PANTHER" id="PTHR28015:SF1">
    <property type="entry name" value="ATP SYNTHASE ASSEMBLY FACTOR FMC1, MITOCHONDRIAL"/>
    <property type="match status" value="1"/>
</dbReference>
<reference evidence="2" key="1">
    <citation type="submission" date="2018-06" db="EMBL/GenBank/DDBJ databases">
        <authorList>
            <person name="Guldener U."/>
        </authorList>
    </citation>
    <scope>NUCLEOTIDE SEQUENCE [LARGE SCALE GENOMIC DNA]</scope>
    <source>
        <strain evidence="2">UTAD17</strain>
    </source>
</reference>
<evidence type="ECO:0008006" key="3">
    <source>
        <dbReference type="Google" id="ProtNLM"/>
    </source>
</evidence>
<dbReference type="AlphaFoldDB" id="A0A376B8L3"/>
<protein>
    <recommendedName>
        <fullName evidence="3">ATP synthase assembly factor FMC1, mitochondrial</fullName>
    </recommendedName>
</protein>
<dbReference type="EMBL" id="UFAJ01000536">
    <property type="protein sequence ID" value="SSD61016.1"/>
    <property type="molecule type" value="Genomic_DNA"/>
</dbReference>
<name>A0A376B8L3_9ASCO</name>
<keyword evidence="2" id="KW-1185">Reference proteome</keyword>
<dbReference type="Proteomes" id="UP000262825">
    <property type="component" value="Unassembled WGS sequence"/>
</dbReference>
<accession>A0A376B8L3</accession>
<gene>
    <name evidence="1" type="ORF">SCODWIG_02777</name>
</gene>
<dbReference type="OrthoDB" id="15893at2759"/>
<dbReference type="Pfam" id="PF13233">
    <property type="entry name" value="Complex1_LYR_2"/>
    <property type="match status" value="1"/>
</dbReference>
<evidence type="ECO:0000313" key="2">
    <source>
        <dbReference type="Proteomes" id="UP000262825"/>
    </source>
</evidence>
<sequence length="177" mass="20294">MSATNSYIIPELKKSYKKLLKNLVHANKKSRIHQLQEENKKKIAMLTYQRINLVRQNSVNSLDPKLKLKNVQLLSALNKKVDILKTLDPAKDKSLLFCPLSSKFKKLLVSSSSQNSPVNISHRIKHLNEIADFVKNQSEYDQLLERYNPGMTMSQEENVKRTAAKVGLQIPHTDKDI</sequence>
<proteinExistence type="predicted"/>
<dbReference type="VEuPathDB" id="FungiDB:SCODWIG_02777"/>
<dbReference type="PANTHER" id="PTHR28015">
    <property type="entry name" value="ATP SYNTHASE ASSEMBLY FACTOR FMC1, MITOCHONDRIAL"/>
    <property type="match status" value="1"/>
</dbReference>
<evidence type="ECO:0000313" key="1">
    <source>
        <dbReference type="EMBL" id="SSD61016.1"/>
    </source>
</evidence>
<dbReference type="InterPro" id="IPR039196">
    <property type="entry name" value="Fmc1"/>
</dbReference>